<keyword evidence="1" id="KW-0805">Transcription regulation</keyword>
<protein>
    <submittedName>
        <fullName evidence="7">IclR family transcriptional regulator</fullName>
    </submittedName>
</protein>
<feature type="region of interest" description="Disordered" evidence="4">
    <location>
        <begin position="1"/>
        <end position="20"/>
    </location>
</feature>
<dbReference type="PANTHER" id="PTHR30136">
    <property type="entry name" value="HELIX-TURN-HELIX TRANSCRIPTIONAL REGULATOR, ICLR FAMILY"/>
    <property type="match status" value="1"/>
</dbReference>
<evidence type="ECO:0000256" key="4">
    <source>
        <dbReference type="SAM" id="MobiDB-lite"/>
    </source>
</evidence>
<keyword evidence="2" id="KW-0238">DNA-binding</keyword>
<dbReference type="GO" id="GO:0003700">
    <property type="term" value="F:DNA-binding transcription factor activity"/>
    <property type="evidence" value="ECO:0007669"/>
    <property type="project" value="TreeGrafter"/>
</dbReference>
<evidence type="ECO:0000259" key="6">
    <source>
        <dbReference type="PROSITE" id="PS51078"/>
    </source>
</evidence>
<dbReference type="InterPro" id="IPR029016">
    <property type="entry name" value="GAF-like_dom_sf"/>
</dbReference>
<dbReference type="SUPFAM" id="SSF55781">
    <property type="entry name" value="GAF domain-like"/>
    <property type="match status" value="1"/>
</dbReference>
<dbReference type="InterPro" id="IPR014757">
    <property type="entry name" value="Tscrpt_reg_IclR_C"/>
</dbReference>
<dbReference type="InterPro" id="IPR036388">
    <property type="entry name" value="WH-like_DNA-bd_sf"/>
</dbReference>
<name>A0A916UAX8_9HYPH</name>
<dbReference type="PROSITE" id="PS51077">
    <property type="entry name" value="HTH_ICLR"/>
    <property type="match status" value="1"/>
</dbReference>
<feature type="domain" description="HTH iclR-type" evidence="5">
    <location>
        <begin position="31"/>
        <end position="92"/>
    </location>
</feature>
<keyword evidence="8" id="KW-1185">Reference proteome</keyword>
<evidence type="ECO:0000313" key="7">
    <source>
        <dbReference type="EMBL" id="GGC65528.1"/>
    </source>
</evidence>
<dbReference type="InterPro" id="IPR050707">
    <property type="entry name" value="HTH_MetabolicPath_Reg"/>
</dbReference>
<reference evidence="7" key="2">
    <citation type="submission" date="2020-09" db="EMBL/GenBank/DDBJ databases">
        <authorList>
            <person name="Sun Q."/>
            <person name="Zhou Y."/>
        </authorList>
    </citation>
    <scope>NUCLEOTIDE SEQUENCE</scope>
    <source>
        <strain evidence="7">CGMCC 1.12919</strain>
    </source>
</reference>
<organism evidence="7 8">
    <name type="scientific">Chelatococcus reniformis</name>
    <dbReference type="NCBI Taxonomy" id="1494448"/>
    <lineage>
        <taxon>Bacteria</taxon>
        <taxon>Pseudomonadati</taxon>
        <taxon>Pseudomonadota</taxon>
        <taxon>Alphaproteobacteria</taxon>
        <taxon>Hyphomicrobiales</taxon>
        <taxon>Chelatococcaceae</taxon>
        <taxon>Chelatococcus</taxon>
    </lineage>
</organism>
<dbReference type="AlphaFoldDB" id="A0A916UAX8"/>
<feature type="compositionally biased region" description="Basic residues" evidence="4">
    <location>
        <begin position="1"/>
        <end position="10"/>
    </location>
</feature>
<keyword evidence="3" id="KW-0804">Transcription</keyword>
<accession>A0A916UAX8</accession>
<dbReference type="Gene3D" id="1.10.10.10">
    <property type="entry name" value="Winged helix-like DNA-binding domain superfamily/Winged helix DNA-binding domain"/>
    <property type="match status" value="1"/>
</dbReference>
<evidence type="ECO:0000256" key="3">
    <source>
        <dbReference type="ARBA" id="ARBA00023163"/>
    </source>
</evidence>
<feature type="domain" description="IclR-ED" evidence="6">
    <location>
        <begin position="93"/>
        <end position="274"/>
    </location>
</feature>
<dbReference type="Pfam" id="PF09339">
    <property type="entry name" value="HTH_IclR"/>
    <property type="match status" value="1"/>
</dbReference>
<evidence type="ECO:0000256" key="1">
    <source>
        <dbReference type="ARBA" id="ARBA00023015"/>
    </source>
</evidence>
<dbReference type="Proteomes" id="UP000637002">
    <property type="component" value="Unassembled WGS sequence"/>
</dbReference>
<evidence type="ECO:0000259" key="5">
    <source>
        <dbReference type="PROSITE" id="PS51077"/>
    </source>
</evidence>
<evidence type="ECO:0000256" key="2">
    <source>
        <dbReference type="ARBA" id="ARBA00023125"/>
    </source>
</evidence>
<comment type="caution">
    <text evidence="7">The sequence shown here is derived from an EMBL/GenBank/DDBJ whole genome shotgun (WGS) entry which is preliminary data.</text>
</comment>
<dbReference type="EMBL" id="BMGG01000004">
    <property type="protein sequence ID" value="GGC65528.1"/>
    <property type="molecule type" value="Genomic_DNA"/>
</dbReference>
<proteinExistence type="predicted"/>
<dbReference type="SUPFAM" id="SSF46785">
    <property type="entry name" value="Winged helix' DNA-binding domain"/>
    <property type="match status" value="1"/>
</dbReference>
<dbReference type="GO" id="GO:0003677">
    <property type="term" value="F:DNA binding"/>
    <property type="evidence" value="ECO:0007669"/>
    <property type="project" value="UniProtKB-KW"/>
</dbReference>
<dbReference type="SMART" id="SM00346">
    <property type="entry name" value="HTH_ICLR"/>
    <property type="match status" value="1"/>
</dbReference>
<dbReference type="InterPro" id="IPR036390">
    <property type="entry name" value="WH_DNA-bd_sf"/>
</dbReference>
<sequence>MKATMSRKSRRPELAGTAAGDATGLADPGLVKSVGKAMALLETLYEAGRPMRVIEIAGALNVSASAVSRLVSTLATSGFVDQDEDSRCHLGFGLALLGHATLGRRELDRIALPYIGEVSSRFKEYVSLGRLYRWKVIIMRQQSPQHALDVSLMSTLPVHATAPGKLLAAWQDPNYVREMLRAEGMHAFTAHTFTSIDAFMDELARVREVGHSWEEQELFLGLRHVAAPVRDHEGSVIATISAGGPIDFVDGDELEKLTQAILRCASEISRQLGYRAKPF</sequence>
<dbReference type="GO" id="GO:0045892">
    <property type="term" value="P:negative regulation of DNA-templated transcription"/>
    <property type="evidence" value="ECO:0007669"/>
    <property type="project" value="TreeGrafter"/>
</dbReference>
<dbReference type="Pfam" id="PF01614">
    <property type="entry name" value="IclR_C"/>
    <property type="match status" value="1"/>
</dbReference>
<dbReference type="RefSeq" id="WP_188609506.1">
    <property type="nucleotide sequence ID" value="NZ_BMGG01000004.1"/>
</dbReference>
<dbReference type="PROSITE" id="PS51078">
    <property type="entry name" value="ICLR_ED"/>
    <property type="match status" value="1"/>
</dbReference>
<reference evidence="7" key="1">
    <citation type="journal article" date="2014" name="Int. J. Syst. Evol. Microbiol.">
        <title>Complete genome sequence of Corynebacterium casei LMG S-19264T (=DSM 44701T), isolated from a smear-ripened cheese.</title>
        <authorList>
            <consortium name="US DOE Joint Genome Institute (JGI-PGF)"/>
            <person name="Walter F."/>
            <person name="Albersmeier A."/>
            <person name="Kalinowski J."/>
            <person name="Ruckert C."/>
        </authorList>
    </citation>
    <scope>NUCLEOTIDE SEQUENCE</scope>
    <source>
        <strain evidence="7">CGMCC 1.12919</strain>
    </source>
</reference>
<dbReference type="Gene3D" id="3.30.450.40">
    <property type="match status" value="1"/>
</dbReference>
<dbReference type="PANTHER" id="PTHR30136:SF24">
    <property type="entry name" value="HTH-TYPE TRANSCRIPTIONAL REPRESSOR ALLR"/>
    <property type="match status" value="1"/>
</dbReference>
<evidence type="ECO:0000313" key="8">
    <source>
        <dbReference type="Proteomes" id="UP000637002"/>
    </source>
</evidence>
<gene>
    <name evidence="7" type="ORF">GCM10010994_25160</name>
</gene>
<dbReference type="InterPro" id="IPR005471">
    <property type="entry name" value="Tscrpt_reg_IclR_N"/>
</dbReference>